<feature type="transmembrane region" description="Helical" evidence="1">
    <location>
        <begin position="133"/>
        <end position="156"/>
    </location>
</feature>
<keyword evidence="1" id="KW-0472">Membrane</keyword>
<dbReference type="EMBL" id="KL596742">
    <property type="protein sequence ID" value="KER26662.1"/>
    <property type="molecule type" value="Genomic_DNA"/>
</dbReference>
<dbReference type="GeneID" id="20320344"/>
<sequence>MAAGDKRRLIMIAGKGTSEREGVVKVGSERLRWQLLGDSSPGNEEFLLPERTVAAVFRVIILGTIAAQFPVGFVLAIATEFAVGIAVSVIFAAARLSVFAVFVEFTSNVALTVGIEFPLGLQFPVQFKLAGNIAVAIFLHLTITVVVVVVLLLAIAIVSPTTTEFGELFKLAALFFISVTVKSTLGLQPLEKNELSFALYDTKASADVIRAHRCKVILWDWMGLKTNLMLADEQIEEVDEFVCLSRCINPGGLAKAGISIRIEKASAAFVNLSHLWHRCAVILSIKGRDYSPAHPPPWTPFYDQVGEPKFQTCGDVSDPVSLCTLDGEALQHNQNLLTSVRPFDTRLRYSLI</sequence>
<feature type="transmembrane region" description="Helical" evidence="1">
    <location>
        <begin position="81"/>
        <end position="102"/>
    </location>
</feature>
<protein>
    <submittedName>
        <fullName evidence="2">Uncharacterized protein</fullName>
    </submittedName>
</protein>
<dbReference type="RefSeq" id="XP_009169619.1">
    <property type="nucleotide sequence ID" value="XM_009171355.1"/>
</dbReference>
<gene>
    <name evidence="2" type="ORF">T265_06162</name>
</gene>
<organism evidence="2 3">
    <name type="scientific">Opisthorchis viverrini</name>
    <name type="common">Southeast Asian liver fluke</name>
    <dbReference type="NCBI Taxonomy" id="6198"/>
    <lineage>
        <taxon>Eukaryota</taxon>
        <taxon>Metazoa</taxon>
        <taxon>Spiralia</taxon>
        <taxon>Lophotrochozoa</taxon>
        <taxon>Platyhelminthes</taxon>
        <taxon>Trematoda</taxon>
        <taxon>Digenea</taxon>
        <taxon>Opisthorchiida</taxon>
        <taxon>Opisthorchiata</taxon>
        <taxon>Opisthorchiidae</taxon>
        <taxon>Opisthorchis</taxon>
    </lineage>
</organism>
<proteinExistence type="predicted"/>
<feature type="transmembrane region" description="Helical" evidence="1">
    <location>
        <begin position="55"/>
        <end position="75"/>
    </location>
</feature>
<keyword evidence="3" id="KW-1185">Reference proteome</keyword>
<dbReference type="CTD" id="20320344"/>
<accession>A0A074ZLP3</accession>
<evidence type="ECO:0000313" key="3">
    <source>
        <dbReference type="Proteomes" id="UP000054324"/>
    </source>
</evidence>
<keyword evidence="1" id="KW-0812">Transmembrane</keyword>
<dbReference type="KEGG" id="ovi:T265_06162"/>
<dbReference type="AlphaFoldDB" id="A0A074ZLP3"/>
<name>A0A074ZLP3_OPIVI</name>
<reference evidence="2 3" key="1">
    <citation type="submission" date="2013-11" db="EMBL/GenBank/DDBJ databases">
        <title>Opisthorchis viverrini - life in the bile duct.</title>
        <authorList>
            <person name="Young N.D."/>
            <person name="Nagarajan N."/>
            <person name="Lin S.J."/>
            <person name="Korhonen P.K."/>
            <person name="Jex A.R."/>
            <person name="Hall R.S."/>
            <person name="Safavi-Hemami H."/>
            <person name="Kaewkong W."/>
            <person name="Bertrand D."/>
            <person name="Gao S."/>
            <person name="Seet Q."/>
            <person name="Wongkham S."/>
            <person name="Teh B.T."/>
            <person name="Wongkham C."/>
            <person name="Intapan P.M."/>
            <person name="Maleewong W."/>
            <person name="Yang X."/>
            <person name="Hu M."/>
            <person name="Wang Z."/>
            <person name="Hofmann A."/>
            <person name="Sternberg P.W."/>
            <person name="Tan P."/>
            <person name="Wang J."/>
            <person name="Gasser R.B."/>
        </authorList>
    </citation>
    <scope>NUCLEOTIDE SEQUENCE [LARGE SCALE GENOMIC DNA]</scope>
</reference>
<evidence type="ECO:0000256" key="1">
    <source>
        <dbReference type="SAM" id="Phobius"/>
    </source>
</evidence>
<keyword evidence="1" id="KW-1133">Transmembrane helix</keyword>
<evidence type="ECO:0000313" key="2">
    <source>
        <dbReference type="EMBL" id="KER26662.1"/>
    </source>
</evidence>
<dbReference type="Proteomes" id="UP000054324">
    <property type="component" value="Unassembled WGS sequence"/>
</dbReference>